<dbReference type="InterPro" id="IPR001245">
    <property type="entry name" value="Ser-Thr/Tyr_kinase_cat_dom"/>
</dbReference>
<dbReference type="SUPFAM" id="SSF50729">
    <property type="entry name" value="PH domain-like"/>
    <property type="match status" value="1"/>
</dbReference>
<protein>
    <submittedName>
        <fullName evidence="5">Serine/threonine-protein kinase</fullName>
    </submittedName>
</protein>
<sequence>MRRGSVCVSISYTKSTNESATQIYTGWIYRKEGILRRWKKYWFTLKQTELSFYRNRQSEEKCQKRYFNLQDYEVLPITNDGEHYFPFQMKSSYAVYVFSCKSPQERSEFIRRFNAMAMEGSVVAIKQRQTCLFVQTENVELQVQRLPADGNRLQGRWRDKIVHLQPIESIIPLPDIINRVEQFAALSHHSISTVYGLRRDSNSNFLVTENIKWAGLDSVIRERDSSFHFFDVIIPLAHAISHLHKNDMAHTYLDPSCIYWHPKSSSIKLGGIQHVVGATSLRSRRYTAPELGDNSIEDVETVDLRMADIFSFAMIAYEIMTLTRAFDGLNDRQAGEAIKRGDRPILPDDAEEVVAHIIKECWREEVDLRPDMTRISLQLPIMRKTLSLRALLDVGDL</sequence>
<dbReference type="Gene3D" id="2.30.29.30">
    <property type="entry name" value="Pleckstrin-homology domain (PH domain)/Phosphotyrosine-binding domain (PTB)"/>
    <property type="match status" value="1"/>
</dbReference>
<accession>A0A2P6NJC0</accession>
<dbReference type="SUPFAM" id="SSF56112">
    <property type="entry name" value="Protein kinase-like (PK-like)"/>
    <property type="match status" value="1"/>
</dbReference>
<feature type="domain" description="PH" evidence="3">
    <location>
        <begin position="21"/>
        <end position="118"/>
    </location>
</feature>
<dbReference type="PANTHER" id="PTHR44329:SF260">
    <property type="entry name" value="PROTEIN KINASE DOMAIN-CONTAINING PROTEIN"/>
    <property type="match status" value="1"/>
</dbReference>
<keyword evidence="5" id="KW-0418">Kinase</keyword>
<keyword evidence="5" id="KW-0808">Transferase</keyword>
<keyword evidence="2" id="KW-0067">ATP-binding</keyword>
<dbReference type="InterPro" id="IPR001849">
    <property type="entry name" value="PH_domain"/>
</dbReference>
<dbReference type="Gene3D" id="1.10.510.10">
    <property type="entry name" value="Transferase(Phosphotransferase) domain 1"/>
    <property type="match status" value="1"/>
</dbReference>
<dbReference type="InterPro" id="IPR000719">
    <property type="entry name" value="Prot_kinase_dom"/>
</dbReference>
<feature type="domain" description="Protein kinase" evidence="4">
    <location>
        <begin position="72"/>
        <end position="382"/>
    </location>
</feature>
<dbReference type="STRING" id="1890364.A0A2P6NJC0"/>
<evidence type="ECO:0000259" key="4">
    <source>
        <dbReference type="PROSITE" id="PS50011"/>
    </source>
</evidence>
<dbReference type="CDD" id="cd00821">
    <property type="entry name" value="PH"/>
    <property type="match status" value="1"/>
</dbReference>
<keyword evidence="6" id="KW-1185">Reference proteome</keyword>
<dbReference type="InterPro" id="IPR011993">
    <property type="entry name" value="PH-like_dom_sf"/>
</dbReference>
<proteinExistence type="predicted"/>
<organism evidence="5 6">
    <name type="scientific">Planoprotostelium fungivorum</name>
    <dbReference type="NCBI Taxonomy" id="1890364"/>
    <lineage>
        <taxon>Eukaryota</taxon>
        <taxon>Amoebozoa</taxon>
        <taxon>Evosea</taxon>
        <taxon>Variosea</taxon>
        <taxon>Cavosteliida</taxon>
        <taxon>Cavosteliaceae</taxon>
        <taxon>Planoprotostelium</taxon>
    </lineage>
</organism>
<evidence type="ECO:0000256" key="1">
    <source>
        <dbReference type="ARBA" id="ARBA00022741"/>
    </source>
</evidence>
<keyword evidence="1" id="KW-0547">Nucleotide-binding</keyword>
<dbReference type="Proteomes" id="UP000241769">
    <property type="component" value="Unassembled WGS sequence"/>
</dbReference>
<dbReference type="PROSITE" id="PS50003">
    <property type="entry name" value="PH_DOMAIN"/>
    <property type="match status" value="1"/>
</dbReference>
<dbReference type="PROSITE" id="PS50011">
    <property type="entry name" value="PROTEIN_KINASE_DOM"/>
    <property type="match status" value="1"/>
</dbReference>
<reference evidence="5 6" key="1">
    <citation type="journal article" date="2018" name="Genome Biol. Evol.">
        <title>Multiple Roots of Fruiting Body Formation in Amoebozoa.</title>
        <authorList>
            <person name="Hillmann F."/>
            <person name="Forbes G."/>
            <person name="Novohradska S."/>
            <person name="Ferling I."/>
            <person name="Riege K."/>
            <person name="Groth M."/>
            <person name="Westermann M."/>
            <person name="Marz M."/>
            <person name="Spaller T."/>
            <person name="Winckler T."/>
            <person name="Schaap P."/>
            <person name="Glockner G."/>
        </authorList>
    </citation>
    <scope>NUCLEOTIDE SEQUENCE [LARGE SCALE GENOMIC DNA]</scope>
    <source>
        <strain evidence="5 6">Jena</strain>
    </source>
</reference>
<dbReference type="GO" id="GO:0004674">
    <property type="term" value="F:protein serine/threonine kinase activity"/>
    <property type="evidence" value="ECO:0007669"/>
    <property type="project" value="TreeGrafter"/>
</dbReference>
<evidence type="ECO:0000256" key="2">
    <source>
        <dbReference type="ARBA" id="ARBA00022840"/>
    </source>
</evidence>
<dbReference type="EMBL" id="MDYQ01000070">
    <property type="protein sequence ID" value="PRP84041.1"/>
    <property type="molecule type" value="Genomic_DNA"/>
</dbReference>
<evidence type="ECO:0000313" key="6">
    <source>
        <dbReference type="Proteomes" id="UP000241769"/>
    </source>
</evidence>
<dbReference type="InParanoid" id="A0A2P6NJC0"/>
<dbReference type="SMART" id="SM00233">
    <property type="entry name" value="PH"/>
    <property type="match status" value="1"/>
</dbReference>
<evidence type="ECO:0000313" key="5">
    <source>
        <dbReference type="EMBL" id="PRP84041.1"/>
    </source>
</evidence>
<name>A0A2P6NJC0_9EUKA</name>
<dbReference type="Pfam" id="PF00169">
    <property type="entry name" value="PH"/>
    <property type="match status" value="1"/>
</dbReference>
<gene>
    <name evidence="5" type="ORF">PROFUN_08503</name>
</gene>
<dbReference type="InterPro" id="IPR011009">
    <property type="entry name" value="Kinase-like_dom_sf"/>
</dbReference>
<evidence type="ECO:0000259" key="3">
    <source>
        <dbReference type="PROSITE" id="PS50003"/>
    </source>
</evidence>
<dbReference type="Pfam" id="PF07714">
    <property type="entry name" value="PK_Tyr_Ser-Thr"/>
    <property type="match status" value="1"/>
</dbReference>
<dbReference type="GO" id="GO:0005524">
    <property type="term" value="F:ATP binding"/>
    <property type="evidence" value="ECO:0007669"/>
    <property type="project" value="UniProtKB-KW"/>
</dbReference>
<dbReference type="GO" id="GO:0005737">
    <property type="term" value="C:cytoplasm"/>
    <property type="evidence" value="ECO:0007669"/>
    <property type="project" value="UniProtKB-ARBA"/>
</dbReference>
<comment type="caution">
    <text evidence="5">The sequence shown here is derived from an EMBL/GenBank/DDBJ whole genome shotgun (WGS) entry which is preliminary data.</text>
</comment>
<dbReference type="OrthoDB" id="28291at2759"/>
<dbReference type="InterPro" id="IPR051681">
    <property type="entry name" value="Ser/Thr_Kinases-Pseudokinases"/>
</dbReference>
<dbReference type="AlphaFoldDB" id="A0A2P6NJC0"/>
<dbReference type="PANTHER" id="PTHR44329">
    <property type="entry name" value="SERINE/THREONINE-PROTEIN KINASE TNNI3K-RELATED"/>
    <property type="match status" value="1"/>
</dbReference>